<evidence type="ECO:0000256" key="9">
    <source>
        <dbReference type="ARBA" id="ARBA00022840"/>
    </source>
</evidence>
<dbReference type="InterPro" id="IPR026851">
    <property type="entry name" value="Dna2/JHS1_DEXXQ-box"/>
</dbReference>
<keyword evidence="6 17" id="KW-0378">Hydrolase</keyword>
<dbReference type="GO" id="GO:0016787">
    <property type="term" value="F:hydrolase activity"/>
    <property type="evidence" value="ECO:0007669"/>
    <property type="project" value="UniProtKB-KW"/>
</dbReference>
<evidence type="ECO:0000259" key="15">
    <source>
        <dbReference type="Pfam" id="PF08696"/>
    </source>
</evidence>
<accession>A0A8B6FES8</accession>
<dbReference type="InterPro" id="IPR014808">
    <property type="entry name" value="DNA_replication_fac_Dna2_N"/>
</dbReference>
<dbReference type="Gene3D" id="3.40.50.300">
    <property type="entry name" value="P-loop containing nucleotide triphosphate hydrolases"/>
    <property type="match status" value="1"/>
</dbReference>
<dbReference type="GO" id="GO:0051536">
    <property type="term" value="F:iron-sulfur cluster binding"/>
    <property type="evidence" value="ECO:0007669"/>
    <property type="project" value="UniProtKB-KW"/>
</dbReference>
<feature type="domain" description="THAP-type" evidence="14">
    <location>
        <begin position="1533"/>
        <end position="1584"/>
    </location>
</feature>
<dbReference type="InterPro" id="IPR041677">
    <property type="entry name" value="DNA2/NAM7_AAA_11"/>
</dbReference>
<dbReference type="OrthoDB" id="306218at2759"/>
<comment type="cofactor">
    <cofactor evidence="1">
        <name>[4Fe-4S] cluster</name>
        <dbReference type="ChEBI" id="CHEBI:49883"/>
    </cofactor>
</comment>
<keyword evidence="8" id="KW-0862">Zinc</keyword>
<evidence type="ECO:0000256" key="10">
    <source>
        <dbReference type="ARBA" id="ARBA00023004"/>
    </source>
</evidence>
<organism evidence="17 18">
    <name type="scientific">Mytilus galloprovincialis</name>
    <name type="common">Mediterranean mussel</name>
    <dbReference type="NCBI Taxonomy" id="29158"/>
    <lineage>
        <taxon>Eukaryota</taxon>
        <taxon>Metazoa</taxon>
        <taxon>Spiralia</taxon>
        <taxon>Lophotrochozoa</taxon>
        <taxon>Mollusca</taxon>
        <taxon>Bivalvia</taxon>
        <taxon>Autobranchia</taxon>
        <taxon>Pteriomorphia</taxon>
        <taxon>Mytilida</taxon>
        <taxon>Mytiloidea</taxon>
        <taxon>Mytilidae</taxon>
        <taxon>Mytilinae</taxon>
        <taxon>Mytilus</taxon>
    </lineage>
</organism>
<evidence type="ECO:0000256" key="1">
    <source>
        <dbReference type="ARBA" id="ARBA00001966"/>
    </source>
</evidence>
<dbReference type="Pfam" id="PF05485">
    <property type="entry name" value="THAP"/>
    <property type="match status" value="1"/>
</dbReference>
<dbReference type="EC" id="3.6.4.12" evidence="17"/>
<evidence type="ECO:0000256" key="5">
    <source>
        <dbReference type="ARBA" id="ARBA00022771"/>
    </source>
</evidence>
<feature type="domain" description="DNA2/NAM7 helicase helicase" evidence="16">
    <location>
        <begin position="1353"/>
        <end position="1446"/>
    </location>
</feature>
<evidence type="ECO:0000256" key="12">
    <source>
        <dbReference type="ARBA" id="ARBA00023125"/>
    </source>
</evidence>
<dbReference type="EMBL" id="UYJE01006569">
    <property type="protein sequence ID" value="VDI46993.1"/>
    <property type="molecule type" value="Genomic_DNA"/>
</dbReference>
<feature type="region of interest" description="Disordered" evidence="13">
    <location>
        <begin position="333"/>
        <end position="373"/>
    </location>
</feature>
<feature type="domain" description="DNA2/NAM7 helicase helicase" evidence="16">
    <location>
        <begin position="1455"/>
        <end position="1522"/>
    </location>
</feature>
<evidence type="ECO:0000256" key="7">
    <source>
        <dbReference type="ARBA" id="ARBA00022806"/>
    </source>
</evidence>
<dbReference type="CDD" id="cd22318">
    <property type="entry name" value="DNA2_N-like"/>
    <property type="match status" value="1"/>
</dbReference>
<dbReference type="GO" id="GO:0017116">
    <property type="term" value="F:single-stranded DNA helicase activity"/>
    <property type="evidence" value="ECO:0007669"/>
    <property type="project" value="InterPro"/>
</dbReference>
<dbReference type="SUPFAM" id="SSF52540">
    <property type="entry name" value="P-loop containing nucleoside triphosphate hydrolases"/>
    <property type="match status" value="1"/>
</dbReference>
<feature type="region of interest" description="Disordered" evidence="13">
    <location>
        <begin position="1"/>
        <end position="41"/>
    </location>
</feature>
<keyword evidence="4" id="KW-0547">Nucleotide-binding</keyword>
<dbReference type="FunFam" id="3.40.50.300:FF:001170">
    <property type="entry name" value="DNA replication helicase Dna2"/>
    <property type="match status" value="1"/>
</dbReference>
<evidence type="ECO:0000256" key="13">
    <source>
        <dbReference type="SAM" id="MobiDB-lite"/>
    </source>
</evidence>
<keyword evidence="12" id="KW-0238">DNA-binding</keyword>
<dbReference type="SUPFAM" id="SSF57716">
    <property type="entry name" value="Glucocorticoid receptor-like (DNA-binding domain)"/>
    <property type="match status" value="1"/>
</dbReference>
<evidence type="ECO:0000256" key="2">
    <source>
        <dbReference type="ARBA" id="ARBA00022722"/>
    </source>
</evidence>
<dbReference type="InterPro" id="IPR006612">
    <property type="entry name" value="THAP_Znf"/>
</dbReference>
<evidence type="ECO:0000256" key="11">
    <source>
        <dbReference type="ARBA" id="ARBA00023014"/>
    </source>
</evidence>
<keyword evidence="3" id="KW-0479">Metal-binding</keyword>
<comment type="caution">
    <text evidence="17">The sequence shown here is derived from an EMBL/GenBank/DDBJ whole genome shotgun (WGS) entry which is preliminary data.</text>
</comment>
<feature type="compositionally biased region" description="Polar residues" evidence="13">
    <location>
        <begin position="30"/>
        <end position="41"/>
    </location>
</feature>
<dbReference type="GO" id="GO:0004518">
    <property type="term" value="F:nuclease activity"/>
    <property type="evidence" value="ECO:0007669"/>
    <property type="project" value="UniProtKB-KW"/>
</dbReference>
<evidence type="ECO:0000259" key="16">
    <source>
        <dbReference type="Pfam" id="PF13086"/>
    </source>
</evidence>
<evidence type="ECO:0000313" key="17">
    <source>
        <dbReference type="EMBL" id="VDI46993.1"/>
    </source>
</evidence>
<evidence type="ECO:0000313" key="18">
    <source>
        <dbReference type="Proteomes" id="UP000596742"/>
    </source>
</evidence>
<dbReference type="CDD" id="cd18041">
    <property type="entry name" value="DEXXQc_DNA2"/>
    <property type="match status" value="1"/>
</dbReference>
<feature type="region of interest" description="Disordered" evidence="13">
    <location>
        <begin position="1615"/>
        <end position="1656"/>
    </location>
</feature>
<keyword evidence="9" id="KW-0067">ATP-binding</keyword>
<evidence type="ECO:0000256" key="8">
    <source>
        <dbReference type="ARBA" id="ARBA00022833"/>
    </source>
</evidence>
<dbReference type="GO" id="GO:0003677">
    <property type="term" value="F:DNA binding"/>
    <property type="evidence" value="ECO:0007669"/>
    <property type="project" value="UniProtKB-KW"/>
</dbReference>
<keyword evidence="7 17" id="KW-0347">Helicase</keyword>
<dbReference type="PANTHER" id="PTHR36531:SF6">
    <property type="entry name" value="DNA REPLICATION ATP-DEPENDENT HELICASE_NUCLEASE DNA2"/>
    <property type="match status" value="1"/>
</dbReference>
<keyword evidence="2" id="KW-0540">Nuclease</keyword>
<feature type="compositionally biased region" description="Basic and acidic residues" evidence="13">
    <location>
        <begin position="358"/>
        <end position="373"/>
    </location>
</feature>
<dbReference type="Proteomes" id="UP000596742">
    <property type="component" value="Unassembled WGS sequence"/>
</dbReference>
<proteinExistence type="predicted"/>
<feature type="region of interest" description="Disordered" evidence="13">
    <location>
        <begin position="160"/>
        <end position="186"/>
    </location>
</feature>
<dbReference type="InterPro" id="IPR027417">
    <property type="entry name" value="P-loop_NTPase"/>
</dbReference>
<evidence type="ECO:0000256" key="4">
    <source>
        <dbReference type="ARBA" id="ARBA00022741"/>
    </source>
</evidence>
<keyword evidence="18" id="KW-1185">Reference proteome</keyword>
<dbReference type="InterPro" id="IPR051827">
    <property type="entry name" value="Cas4_exonuclease"/>
</dbReference>
<gene>
    <name evidence="17" type="ORF">MGAL_10B057574</name>
</gene>
<reference evidence="17" key="1">
    <citation type="submission" date="2018-11" db="EMBL/GenBank/DDBJ databases">
        <authorList>
            <person name="Alioto T."/>
            <person name="Alioto T."/>
        </authorList>
    </citation>
    <scope>NUCLEOTIDE SEQUENCE</scope>
</reference>
<keyword evidence="10" id="KW-0408">Iron</keyword>
<feature type="compositionally biased region" description="Polar residues" evidence="13">
    <location>
        <begin position="1632"/>
        <end position="1645"/>
    </location>
</feature>
<evidence type="ECO:0000256" key="6">
    <source>
        <dbReference type="ARBA" id="ARBA00022801"/>
    </source>
</evidence>
<dbReference type="GO" id="GO:0005524">
    <property type="term" value="F:ATP binding"/>
    <property type="evidence" value="ECO:0007669"/>
    <property type="project" value="UniProtKB-KW"/>
</dbReference>
<keyword evidence="11" id="KW-0411">Iron-sulfur</keyword>
<dbReference type="PANTHER" id="PTHR36531">
    <property type="entry name" value="CRISPR-ASSOCIATED EXONUCLEASE CAS4"/>
    <property type="match status" value="1"/>
</dbReference>
<name>A0A8B6FES8_MYTGA</name>
<dbReference type="Pfam" id="PF13086">
    <property type="entry name" value="AAA_11"/>
    <property type="match status" value="2"/>
</dbReference>
<dbReference type="Pfam" id="PF08696">
    <property type="entry name" value="Dna2"/>
    <property type="match status" value="1"/>
</dbReference>
<feature type="compositionally biased region" description="Basic and acidic residues" evidence="13">
    <location>
        <begin position="173"/>
        <end position="182"/>
    </location>
</feature>
<keyword evidence="5" id="KW-0863">Zinc-finger</keyword>
<evidence type="ECO:0000259" key="14">
    <source>
        <dbReference type="Pfam" id="PF05485"/>
    </source>
</evidence>
<evidence type="ECO:0000256" key="3">
    <source>
        <dbReference type="ARBA" id="ARBA00022723"/>
    </source>
</evidence>
<sequence length="1656" mass="187028">MPASEKKSRNGPLSCKKKSSTSEPSKKNSATPSTSSLFSKVGQTSIGKLTLKKGSTRVAADHLNSGTDRPTGSCTEVIEGEISAAVKCLSTKEHCSSFKTETQADRMSSNQSNFTVVKTSLNQLKIELNQGNKSNKFFQNEAIVIPKTQVCLLESTPNVKGQADEGIIPDTPQSDKNDEPVKKKSFGRSFLSSGANVSENPYILKKEHLKKQRVSKARKGLISSSFKFNAYEKQDNDTEREINVQCEANTCMENEIEDSCSLQNRFSTHESGSQLSEKVTPTKVYQGKRSFLKRMSKCGSSPNSKRFVYSNFGANNGKDKLMSKNVREHMAGSRTVDGNINDENQEVGYDQNFPSKPEGNHSKEEKNLKEKHSHDIYNRIADQKENKDSSRQSNISKCLQNETGSSFSYQLSLIRKQKPVVSEMKVDEDDCLCAILNELDNDNKESSKMKSYQPPVISLKKPRNSGLGKLSYKEKPEINKSLEESLTEDDIQFLDKIDEKVHQKVNKEIQIKEDMVSKHGMKTIETTFLKHNFVTKKRWKDRKLSNNQKTKESDSHNADDIIPTQSIVEILSQLGKDDIKEIGDIPIDGFSDQLEKEKLSKELGTQAKEKDVMQPVCVKFGRHKVDRLDRHRPSSVHLQIKKTKSSSKVLSLLPQIFRPIEGGSIYCRGVKIPWQSLESRVYSSRFNIPQGGQNTMANIPCYFDPLHYNTSISSFHGILTPLRYNTPITMPCYNTPISAMIICNTIYQKRGFKIPYVKNDPGVKNTMRGFKIPYDTACDLQSFAAVLVEQSVFIKADLEGGYCRFEEQYTVQTKDFELQADTHVSENDIVNIVGSFDGDTYHITDNNGLIVVNPDLLLSGTTVVSSVFCMRKGVLSEKFKGCDKGNQQMLYGSIIHFVFQQANIGLIFDQTHLARRANKNTKHTKQNQDRYKSNTTEGEVLEEIKKYIPQMKKWLDQYTNFASACSLNYQRKEDLNITKVTDIEENIWCPRYGVKGKIDLTVEIQLLKLQQGKMLTWPEGPKLKTGRPSFSMEHKGQVTLYSMMSSDRRPDSSQGLLLYLRDLVQKVIPADHLNIRGLIQLRNEMAYYLSDQVSKSTTNDGQASYHIGRLPDPINNQRACLKCAQLTNCCIYQKSIEQKTLNSSMASLVPNTLCHLLQEHLDFYVHWCLLLDLESKASTDKGGVSDLWCKTGHQREQEGSCIDGLRLSDHQVNNGYCLLTFSRHQDKQKLYSTSINMIGIAVQDYMIISTEKTNHLALCNGTVVGITEESIDIAIESESLQRIITLKEEIFRLDRYSSFSTASILYSNLSKLMMDEPRSDNLRKLIIDRKSPEFAAKLSKIEIEKVKGIFKSLNKPQKTAVLKVLMSKDYVLIKGYPGTGKTATIVAVARVLNLLGLSVLLTSYTHSAVDNILLKLMKHNIEFLRLGKTSKIHPQIQRFSADLLTKNLQTVGDLRQFYSQQRIVATSCLGTNHPVFTQKKFDVCIVDEASQVLLPACLGPLFCADKFVLVGDPKQLPPVMQSREASCYEERLQDGIRFLPFPKKSNNMEKCLKWIKACRRPHSQFNVERITRATYICSKHFVNKIGPTEKYPDPIPFDGRTPKPARKVLTKRVIETPKAAPNRQVKRKLTYGATSEIQTTEISPDSNKENIPPDSH</sequence>
<dbReference type="GO" id="GO:0008270">
    <property type="term" value="F:zinc ion binding"/>
    <property type="evidence" value="ECO:0007669"/>
    <property type="project" value="UniProtKB-KW"/>
</dbReference>
<protein>
    <submittedName>
        <fullName evidence="17">DNA replication ATP-dependent helicase Dna2</fullName>
        <ecNumber evidence="17">3.6.4.12</ecNumber>
    </submittedName>
</protein>
<feature type="domain" description="DNA replication factor Dna2 N-terminal" evidence="15">
    <location>
        <begin position="820"/>
        <end position="1003"/>
    </location>
</feature>